<dbReference type="SUPFAM" id="SSF51182">
    <property type="entry name" value="RmlC-like cupins"/>
    <property type="match status" value="1"/>
</dbReference>
<dbReference type="Gene3D" id="2.60.120.10">
    <property type="entry name" value="Jelly Rolls"/>
    <property type="match status" value="1"/>
</dbReference>
<dbReference type="InterPro" id="IPR013096">
    <property type="entry name" value="Cupin_2"/>
</dbReference>
<evidence type="ECO:0000313" key="3">
    <source>
        <dbReference type="Proteomes" id="UP000033588"/>
    </source>
</evidence>
<evidence type="ECO:0000259" key="1">
    <source>
        <dbReference type="Pfam" id="PF07883"/>
    </source>
</evidence>
<dbReference type="InterPro" id="IPR011051">
    <property type="entry name" value="RmlC_Cupin_sf"/>
</dbReference>
<gene>
    <name evidence="2" type="ORF">VC35_11815</name>
</gene>
<name>A0A0F4TQT4_PSEFL</name>
<protein>
    <submittedName>
        <fullName evidence="2">Cupin</fullName>
    </submittedName>
</protein>
<proteinExistence type="predicted"/>
<accession>A0A0F4TQT4</accession>
<dbReference type="OrthoDB" id="4196845at2"/>
<organism evidence="2 3">
    <name type="scientific">Pseudomonas fluorescens</name>
    <dbReference type="NCBI Taxonomy" id="294"/>
    <lineage>
        <taxon>Bacteria</taxon>
        <taxon>Pseudomonadati</taxon>
        <taxon>Pseudomonadota</taxon>
        <taxon>Gammaproteobacteria</taxon>
        <taxon>Pseudomonadales</taxon>
        <taxon>Pseudomonadaceae</taxon>
        <taxon>Pseudomonas</taxon>
    </lineage>
</organism>
<reference evidence="2 3" key="1">
    <citation type="submission" date="2015-03" db="EMBL/GenBank/DDBJ databases">
        <title>Comparative genomics of Pseudomonas insights into diversity of traits involved in vanlence and defense.</title>
        <authorList>
            <person name="Qin Y."/>
        </authorList>
    </citation>
    <scope>NUCLEOTIDE SEQUENCE [LARGE SCALE GENOMIC DNA]</scope>
    <source>
        <strain evidence="2 3">C8</strain>
    </source>
</reference>
<dbReference type="EMBL" id="LACC01000013">
    <property type="protein sequence ID" value="KJZ46801.1"/>
    <property type="molecule type" value="Genomic_DNA"/>
</dbReference>
<dbReference type="PATRIC" id="fig|294.132.peg.1111"/>
<dbReference type="InterPro" id="IPR014710">
    <property type="entry name" value="RmlC-like_jellyroll"/>
</dbReference>
<dbReference type="Pfam" id="PF07883">
    <property type="entry name" value="Cupin_2"/>
    <property type="match status" value="1"/>
</dbReference>
<dbReference type="AlphaFoldDB" id="A0A0F4TQT4"/>
<evidence type="ECO:0000313" key="2">
    <source>
        <dbReference type="EMBL" id="KJZ46801.1"/>
    </source>
</evidence>
<feature type="domain" description="Cupin type-2" evidence="1">
    <location>
        <begin position="72"/>
        <end position="137"/>
    </location>
</feature>
<sequence>MDNFQGAFFSYKDFRQSLHHRTPGPKVWKGTELAGMRQTLEASDVDIVALAHDKSIEGCEVTPGMAIAMQWLNPGVTLNGHAHSWWHLFVIQCGSGVLTLGDADGVNVSSGDVLLVPAWTRHGFVNASRHEPLAMLNMSNMPQMALLSNFADSHGLITTQP</sequence>
<dbReference type="CDD" id="cd02208">
    <property type="entry name" value="cupin_RmlC-like"/>
    <property type="match status" value="1"/>
</dbReference>
<dbReference type="RefSeq" id="WP_046040194.1">
    <property type="nucleotide sequence ID" value="NZ_LACC01000013.1"/>
</dbReference>
<comment type="caution">
    <text evidence="2">The sequence shown here is derived from an EMBL/GenBank/DDBJ whole genome shotgun (WGS) entry which is preliminary data.</text>
</comment>
<dbReference type="Proteomes" id="UP000033588">
    <property type="component" value="Unassembled WGS sequence"/>
</dbReference>